<dbReference type="EMBL" id="JACHXK010000009">
    <property type="protein sequence ID" value="MBB3111995.1"/>
    <property type="molecule type" value="Genomic_DNA"/>
</dbReference>
<reference evidence="1 2" key="1">
    <citation type="submission" date="2020-08" db="EMBL/GenBank/DDBJ databases">
        <title>Genomic Encyclopedia of Type Strains, Phase III (KMG-III): the genomes of soil and plant-associated and newly described type strains.</title>
        <authorList>
            <person name="Whitman W."/>
        </authorList>
    </citation>
    <scope>NUCLEOTIDE SEQUENCE [LARGE SCALE GENOMIC DNA]</scope>
    <source>
        <strain evidence="1 2">CECT 5862</strain>
    </source>
</reference>
<dbReference type="AlphaFoldDB" id="A0A7W5B063"/>
<dbReference type="RefSeq" id="WP_183601830.1">
    <property type="nucleotide sequence ID" value="NZ_JACHXK010000009.1"/>
</dbReference>
<sequence length="126" mass="14640">MESMWMKRLYDYCRMQPLTKTTLLVERFDQGDQWLAWLCAQYGPVINIEVETVRTLVVKKTKTALARQGVTLLNNGQTYWIVHQLMLELAARYTHYIPAELVTTGIVRSFHDALQQCRLAGLQAHQ</sequence>
<comment type="caution">
    <text evidence="1">The sequence shown here is derived from an EMBL/GenBank/DDBJ whole genome shotgun (WGS) entry which is preliminary data.</text>
</comment>
<organism evidence="1 2">
    <name type="scientific">Paenibacillus phyllosphaerae</name>
    <dbReference type="NCBI Taxonomy" id="274593"/>
    <lineage>
        <taxon>Bacteria</taxon>
        <taxon>Bacillati</taxon>
        <taxon>Bacillota</taxon>
        <taxon>Bacilli</taxon>
        <taxon>Bacillales</taxon>
        <taxon>Paenibacillaceae</taxon>
        <taxon>Paenibacillus</taxon>
    </lineage>
</organism>
<gene>
    <name evidence="1" type="ORF">FHS18_004063</name>
</gene>
<keyword evidence="2" id="KW-1185">Reference proteome</keyword>
<accession>A0A7W5B063</accession>
<evidence type="ECO:0000313" key="2">
    <source>
        <dbReference type="Proteomes" id="UP000570361"/>
    </source>
</evidence>
<name>A0A7W5B063_9BACL</name>
<proteinExistence type="predicted"/>
<protein>
    <submittedName>
        <fullName evidence="1">Uncharacterized protein</fullName>
    </submittedName>
</protein>
<evidence type="ECO:0000313" key="1">
    <source>
        <dbReference type="EMBL" id="MBB3111995.1"/>
    </source>
</evidence>
<dbReference type="Proteomes" id="UP000570361">
    <property type="component" value="Unassembled WGS sequence"/>
</dbReference>